<dbReference type="Pfam" id="PF10366">
    <property type="entry name" value="Vps39_1"/>
    <property type="match status" value="1"/>
</dbReference>
<evidence type="ECO:0000313" key="8">
    <source>
        <dbReference type="Proteomes" id="UP000243579"/>
    </source>
</evidence>
<keyword evidence="2" id="KW-0813">Transport</keyword>
<dbReference type="Pfam" id="PF00780">
    <property type="entry name" value="CNH"/>
    <property type="match status" value="1"/>
</dbReference>
<keyword evidence="8" id="KW-1185">Reference proteome</keyword>
<dbReference type="InterPro" id="IPR015943">
    <property type="entry name" value="WD40/YVTN_repeat-like_dom_sf"/>
</dbReference>
<dbReference type="SUPFAM" id="SSF50978">
    <property type="entry name" value="WD40 repeat-like"/>
    <property type="match status" value="1"/>
</dbReference>
<sequence length="953" mass="104684">MSEKRVALQTSVVAEFPGRVECVVHYSMRVLVGSSDGRLVLFDTRKDTTRPIATHELPHKKRIQQILVVPHIRMVLVLANNAVTVHAATDLELLTSDFHLAKDIVHLCVNQRGPPHFRICASSGSKLQLFQFEAKEKRYRYLRELSIAKAPESVAWYRNKLVVGGRDGYVLMNDKTGETAAINLSIGSSGPAAIKLLPNEEIVVAAMDTVGVFITFTGDPVERNSINWSKPPSAIEFTAPYVVAMIPQKGVEIHSLQDASLVQSISLPRITAIFSNGMKWDMDPRPVGDSEDVVVVAALNASGSSSIMKIEQTPMDQQVTELLERGRIEDASDLMKKSVVSLPTDKQKSRMRRFHRQVAIALLRRCEFDSAVEFVYRSGMDPREWLSFFPELCAPTFAYEPTVLTPDVLPRGASASPDMKSVLETLLKDHGHMMAPEIAQTGASKLHQQATKALMKCLEMIKKHASRDRSASKESTPFGTPNRSRSGSRDSATRAFGSRSNSVASVPKDLQRAEAVDTALLRLYILFQRFPEITTLLTTLDAQGDGAHVDMGSSQSLLMRHHLYYELGLLFERHGRLLDALDVYARMGSGEYVQSAAEDSTSGVLATVELLRTIDDPAIVFSHSKWVLQANPQEGLRIFTNRKVGLPKLVVADVATHLKEHASDASVAAKYLEIMADSNGGGKGVALDIENPHHTRLAQEYLDEVLRGIAAGETPSKSHPGREPGAFGIARKRLLKFLKAPESAYDVAALLSKVKATPLRPEFVVLCGRGGFHDEALRTMLGGGADDLAGAESYCERYGAPGRCGTNKALLLLLQLCFQDLSDVDRVEFAHQVMARHAKQLPGITALELIPPSTPLAKVMDFLGQLLPHSAHQVREQMLARNLSNIYNLQVQCERVERISESVEIDAKTTCGVCQKRIDTTIFAVYPNGSLVHFSCGANASMEVDPVTGQEFS</sequence>
<dbReference type="InterPro" id="IPR036322">
    <property type="entry name" value="WD40_repeat_dom_sf"/>
</dbReference>
<dbReference type="Pfam" id="PF10367">
    <property type="entry name" value="zf-Vps39_C"/>
    <property type="match status" value="1"/>
</dbReference>
<dbReference type="Proteomes" id="UP000243579">
    <property type="component" value="Unassembled WGS sequence"/>
</dbReference>
<dbReference type="STRING" id="1202772.A0A1V9YIR3"/>
<gene>
    <name evidence="7" type="ORF">ACHHYP_11627</name>
</gene>
<dbReference type="PROSITE" id="PS50219">
    <property type="entry name" value="CNH"/>
    <property type="match status" value="1"/>
</dbReference>
<evidence type="ECO:0000256" key="2">
    <source>
        <dbReference type="ARBA" id="ARBA00022448"/>
    </source>
</evidence>
<organism evidence="7 8">
    <name type="scientific">Achlya hypogyna</name>
    <name type="common">Oomycete</name>
    <name type="synonym">Protoachlya hypogyna</name>
    <dbReference type="NCBI Taxonomy" id="1202772"/>
    <lineage>
        <taxon>Eukaryota</taxon>
        <taxon>Sar</taxon>
        <taxon>Stramenopiles</taxon>
        <taxon>Oomycota</taxon>
        <taxon>Saprolegniomycetes</taxon>
        <taxon>Saprolegniales</taxon>
        <taxon>Achlyaceae</taxon>
        <taxon>Achlya</taxon>
    </lineage>
</organism>
<proteinExistence type="predicted"/>
<evidence type="ECO:0000256" key="4">
    <source>
        <dbReference type="ARBA" id="ARBA00022927"/>
    </source>
</evidence>
<reference evidence="7 8" key="1">
    <citation type="journal article" date="2014" name="Genome Biol. Evol.">
        <title>The secreted proteins of Achlya hypogyna and Thraustotheca clavata identify the ancestral oomycete secretome and reveal gene acquisitions by horizontal gene transfer.</title>
        <authorList>
            <person name="Misner I."/>
            <person name="Blouin N."/>
            <person name="Leonard G."/>
            <person name="Richards T.A."/>
            <person name="Lane C.E."/>
        </authorList>
    </citation>
    <scope>NUCLEOTIDE SEQUENCE [LARGE SCALE GENOMIC DNA]</scope>
    <source>
        <strain evidence="7 8">ATCC 48635</strain>
    </source>
</reference>
<evidence type="ECO:0000256" key="1">
    <source>
        <dbReference type="ARBA" id="ARBA00004496"/>
    </source>
</evidence>
<comment type="caution">
    <text evidence="7">The sequence shown here is derived from an EMBL/GenBank/DDBJ whole genome shotgun (WGS) entry which is preliminary data.</text>
</comment>
<dbReference type="PANTHER" id="PTHR12894:SF27">
    <property type="entry name" value="TRANSFORMING GROWTH FACTOR-BETA RECEPTOR-ASSOCIATED PROTEIN 1"/>
    <property type="match status" value="1"/>
</dbReference>
<dbReference type="GO" id="GO:0005737">
    <property type="term" value="C:cytoplasm"/>
    <property type="evidence" value="ECO:0007669"/>
    <property type="project" value="UniProtKB-SubCell"/>
</dbReference>
<dbReference type="Gene3D" id="2.130.10.10">
    <property type="entry name" value="YVTN repeat-like/Quinoprotein amine dehydrogenase"/>
    <property type="match status" value="1"/>
</dbReference>
<dbReference type="OrthoDB" id="5325112at2759"/>
<dbReference type="GO" id="GO:0016020">
    <property type="term" value="C:membrane"/>
    <property type="evidence" value="ECO:0007669"/>
    <property type="project" value="TreeGrafter"/>
</dbReference>
<dbReference type="EMBL" id="JNBR01001647">
    <property type="protein sequence ID" value="OQR85624.1"/>
    <property type="molecule type" value="Genomic_DNA"/>
</dbReference>
<dbReference type="GO" id="GO:0015031">
    <property type="term" value="P:protein transport"/>
    <property type="evidence" value="ECO:0007669"/>
    <property type="project" value="UniProtKB-KW"/>
</dbReference>
<feature type="domain" description="CNH" evidence="6">
    <location>
        <begin position="17"/>
        <end position="280"/>
    </location>
</feature>
<name>A0A1V9YIR3_ACHHY</name>
<protein>
    <recommendedName>
        <fullName evidence="6">CNH domain-containing protein</fullName>
    </recommendedName>
</protein>
<evidence type="ECO:0000256" key="3">
    <source>
        <dbReference type="ARBA" id="ARBA00022490"/>
    </source>
</evidence>
<dbReference type="InterPro" id="IPR001180">
    <property type="entry name" value="CNH_dom"/>
</dbReference>
<evidence type="ECO:0000256" key="5">
    <source>
        <dbReference type="SAM" id="MobiDB-lite"/>
    </source>
</evidence>
<dbReference type="PANTHER" id="PTHR12894">
    <property type="entry name" value="CNH DOMAIN CONTAINING"/>
    <property type="match status" value="1"/>
</dbReference>
<comment type="subcellular location">
    <subcellularLocation>
        <location evidence="1">Cytoplasm</location>
    </subcellularLocation>
</comment>
<keyword evidence="3" id="KW-0963">Cytoplasm</keyword>
<feature type="region of interest" description="Disordered" evidence="5">
    <location>
        <begin position="464"/>
        <end position="504"/>
    </location>
</feature>
<dbReference type="InterPro" id="IPR019453">
    <property type="entry name" value="VPS39/TGFA1_Znf"/>
</dbReference>
<dbReference type="GO" id="GO:0034058">
    <property type="term" value="P:endosomal vesicle fusion"/>
    <property type="evidence" value="ECO:0007669"/>
    <property type="project" value="TreeGrafter"/>
</dbReference>
<keyword evidence="4" id="KW-0653">Protein transport</keyword>
<dbReference type="InterPro" id="IPR032914">
    <property type="entry name" value="Vam6/VPS39/TRAP1"/>
</dbReference>
<evidence type="ECO:0000259" key="6">
    <source>
        <dbReference type="PROSITE" id="PS50219"/>
    </source>
</evidence>
<dbReference type="GO" id="GO:0006914">
    <property type="term" value="P:autophagy"/>
    <property type="evidence" value="ECO:0007669"/>
    <property type="project" value="TreeGrafter"/>
</dbReference>
<accession>A0A1V9YIR3</accession>
<dbReference type="InterPro" id="IPR019452">
    <property type="entry name" value="VPS39/TGF_beta_rcpt-assoc_1"/>
</dbReference>
<feature type="compositionally biased region" description="Polar residues" evidence="5">
    <location>
        <begin position="473"/>
        <end position="485"/>
    </location>
</feature>
<dbReference type="AlphaFoldDB" id="A0A1V9YIR3"/>
<evidence type="ECO:0000313" key="7">
    <source>
        <dbReference type="EMBL" id="OQR85624.1"/>
    </source>
</evidence>